<proteinExistence type="predicted"/>
<dbReference type="RefSeq" id="WP_151968617.1">
    <property type="nucleotide sequence ID" value="NZ_AP019860.1"/>
</dbReference>
<accession>A0A5S9IN98</accession>
<sequence length="296" mass="34711">MENSLNNAESEFPLKAVDYEDIREIDGQDTRQSITIRNYNLVSETAKIYRWKINELVNYSLEIYFAFLDIDLENKSVTESQSFMRLKEYAKSYYIEEKEAIRYAIDIFSGLYTNNSLVKIQSHQLVKGNKRTVQGIISELLSEYLKDDTNIKNRKDNSKKISIKTKRVEISRFAKNKSSERKSITIKNHNVIRTVAEFYRWTINELVNYSLEIFLSLLDINIKKEQVIESVSFSRLKEFAQVHGMQEGQTIRYAINIFSRLYHDGIFKKIQSSSLEEKSIKKAIPLLVTDSLKNFF</sequence>
<evidence type="ECO:0000313" key="2">
    <source>
        <dbReference type="Proteomes" id="UP000326354"/>
    </source>
</evidence>
<keyword evidence="2" id="KW-1185">Reference proteome</keyword>
<protein>
    <submittedName>
        <fullName evidence="1">Uncharacterized protein</fullName>
    </submittedName>
</protein>
<organism evidence="1 2">
    <name type="scientific">Uabimicrobium amorphum</name>
    <dbReference type="NCBI Taxonomy" id="2596890"/>
    <lineage>
        <taxon>Bacteria</taxon>
        <taxon>Pseudomonadati</taxon>
        <taxon>Planctomycetota</taxon>
        <taxon>Candidatus Uabimicrobiia</taxon>
        <taxon>Candidatus Uabimicrobiales</taxon>
        <taxon>Candidatus Uabimicrobiaceae</taxon>
        <taxon>Candidatus Uabimicrobium</taxon>
    </lineage>
</organism>
<reference evidence="1 2" key="1">
    <citation type="submission" date="2019-08" db="EMBL/GenBank/DDBJ databases">
        <title>Complete genome sequence of Candidatus Uab amorphum.</title>
        <authorList>
            <person name="Shiratori T."/>
            <person name="Suzuki S."/>
            <person name="Kakizawa Y."/>
            <person name="Ishida K."/>
        </authorList>
    </citation>
    <scope>NUCLEOTIDE SEQUENCE [LARGE SCALE GENOMIC DNA]</scope>
    <source>
        <strain evidence="1 2">SRT547</strain>
    </source>
</reference>
<evidence type="ECO:0000313" key="1">
    <source>
        <dbReference type="EMBL" id="BBM84461.1"/>
    </source>
</evidence>
<dbReference type="AlphaFoldDB" id="A0A5S9IN98"/>
<gene>
    <name evidence="1" type="ORF">UABAM_02822</name>
</gene>
<dbReference type="EMBL" id="AP019860">
    <property type="protein sequence ID" value="BBM84461.1"/>
    <property type="molecule type" value="Genomic_DNA"/>
</dbReference>
<name>A0A5S9IN98_UABAM</name>
<dbReference type="KEGG" id="uam:UABAM_02822"/>
<dbReference type="Proteomes" id="UP000326354">
    <property type="component" value="Chromosome"/>
</dbReference>